<reference evidence="2" key="2">
    <citation type="submission" date="2015-01" db="EMBL/GenBank/DDBJ databases">
        <title>Evolutionary Origins and Diversification of the Mycorrhizal Mutualists.</title>
        <authorList>
            <consortium name="DOE Joint Genome Institute"/>
            <consortium name="Mycorrhizal Genomics Consortium"/>
            <person name="Kohler A."/>
            <person name="Kuo A."/>
            <person name="Nagy L.G."/>
            <person name="Floudas D."/>
            <person name="Copeland A."/>
            <person name="Barry K.W."/>
            <person name="Cichocki N."/>
            <person name="Veneault-Fourrey C."/>
            <person name="LaButti K."/>
            <person name="Lindquist E.A."/>
            <person name="Lipzen A."/>
            <person name="Lundell T."/>
            <person name="Morin E."/>
            <person name="Murat C."/>
            <person name="Riley R."/>
            <person name="Ohm R."/>
            <person name="Sun H."/>
            <person name="Tunlid A."/>
            <person name="Henrissat B."/>
            <person name="Grigoriev I.V."/>
            <person name="Hibbett D.S."/>
            <person name="Martin F."/>
        </authorList>
    </citation>
    <scope>NUCLEOTIDE SEQUENCE [LARGE SCALE GENOMIC DNA]</scope>
    <source>
        <strain evidence="2">Foug A</strain>
    </source>
</reference>
<keyword evidence="2" id="KW-1185">Reference proteome</keyword>
<sequence>MSSTATDAGCSYPLSLLPTLALDINAVDSRVALPYLMAFMKNAFIRALNHVYETSFQLQPGDSRVQHFIHYAKSAIELLRVHMEGDCLFFTTCTEGQSLVEALGPTCCPDAEHVIEALVTLSDTLAKWMKNPNSYSADVLRDHLSFGHILVACMHAQIDYLSFHRLSATISDADLRQMIHTNVEWFASNSDISFLLPFVISHHDPSTSSYWPPIRKEGIEALPVLLKAHEDCWQFAPFDPLTKLPTVVH</sequence>
<name>A0A0C3DTS7_9AGAM</name>
<gene>
    <name evidence="1" type="ORF">SCLCIDRAFT_116371</name>
</gene>
<dbReference type="EMBL" id="KN822031">
    <property type="protein sequence ID" value="KIM64030.1"/>
    <property type="molecule type" value="Genomic_DNA"/>
</dbReference>
<dbReference type="HOGENOM" id="CLU_1142687_0_0_1"/>
<dbReference type="InParanoid" id="A0A0C3DTS7"/>
<protein>
    <recommendedName>
        <fullName evidence="3">Hemerythrin-like domain-containing protein</fullName>
    </recommendedName>
</protein>
<evidence type="ECO:0000313" key="2">
    <source>
        <dbReference type="Proteomes" id="UP000053989"/>
    </source>
</evidence>
<reference evidence="1 2" key="1">
    <citation type="submission" date="2014-04" db="EMBL/GenBank/DDBJ databases">
        <authorList>
            <consortium name="DOE Joint Genome Institute"/>
            <person name="Kuo A."/>
            <person name="Kohler A."/>
            <person name="Nagy L.G."/>
            <person name="Floudas D."/>
            <person name="Copeland A."/>
            <person name="Barry K.W."/>
            <person name="Cichocki N."/>
            <person name="Veneault-Fourrey C."/>
            <person name="LaButti K."/>
            <person name="Lindquist E.A."/>
            <person name="Lipzen A."/>
            <person name="Lundell T."/>
            <person name="Morin E."/>
            <person name="Murat C."/>
            <person name="Sun H."/>
            <person name="Tunlid A."/>
            <person name="Henrissat B."/>
            <person name="Grigoriev I.V."/>
            <person name="Hibbett D.S."/>
            <person name="Martin F."/>
            <person name="Nordberg H.P."/>
            <person name="Cantor M.N."/>
            <person name="Hua S.X."/>
        </authorList>
    </citation>
    <scope>NUCLEOTIDE SEQUENCE [LARGE SCALE GENOMIC DNA]</scope>
    <source>
        <strain evidence="1 2">Foug A</strain>
    </source>
</reference>
<evidence type="ECO:0000313" key="1">
    <source>
        <dbReference type="EMBL" id="KIM64030.1"/>
    </source>
</evidence>
<dbReference type="OrthoDB" id="58416at2759"/>
<proteinExistence type="predicted"/>
<evidence type="ECO:0008006" key="3">
    <source>
        <dbReference type="Google" id="ProtNLM"/>
    </source>
</evidence>
<dbReference type="Proteomes" id="UP000053989">
    <property type="component" value="Unassembled WGS sequence"/>
</dbReference>
<dbReference type="AlphaFoldDB" id="A0A0C3DTS7"/>
<organism evidence="1 2">
    <name type="scientific">Scleroderma citrinum Foug A</name>
    <dbReference type="NCBI Taxonomy" id="1036808"/>
    <lineage>
        <taxon>Eukaryota</taxon>
        <taxon>Fungi</taxon>
        <taxon>Dikarya</taxon>
        <taxon>Basidiomycota</taxon>
        <taxon>Agaricomycotina</taxon>
        <taxon>Agaricomycetes</taxon>
        <taxon>Agaricomycetidae</taxon>
        <taxon>Boletales</taxon>
        <taxon>Sclerodermatineae</taxon>
        <taxon>Sclerodermataceae</taxon>
        <taxon>Scleroderma</taxon>
    </lineage>
</organism>
<accession>A0A0C3DTS7</accession>